<gene>
    <name evidence="1" type="ORF">ABT39_MTgene1421</name>
</gene>
<geneLocation type="mitochondrion" evidence="1"/>
<name>A0A101LWR2_PICGL</name>
<organism evidence="1">
    <name type="scientific">Picea glauca</name>
    <name type="common">White spruce</name>
    <name type="synonym">Pinus glauca</name>
    <dbReference type="NCBI Taxonomy" id="3330"/>
    <lineage>
        <taxon>Eukaryota</taxon>
        <taxon>Viridiplantae</taxon>
        <taxon>Streptophyta</taxon>
        <taxon>Embryophyta</taxon>
        <taxon>Tracheophyta</taxon>
        <taxon>Spermatophyta</taxon>
        <taxon>Pinopsida</taxon>
        <taxon>Pinidae</taxon>
        <taxon>Conifers I</taxon>
        <taxon>Pinales</taxon>
        <taxon>Pinaceae</taxon>
        <taxon>Picea</taxon>
    </lineage>
</organism>
<dbReference type="EMBL" id="LKAM01000010">
    <property type="protein sequence ID" value="KUM46741.1"/>
    <property type="molecule type" value="Genomic_DNA"/>
</dbReference>
<keyword evidence="1" id="KW-0496">Mitochondrion</keyword>
<reference evidence="1" key="1">
    <citation type="journal article" date="2015" name="Genome Biol. Evol.">
        <title>Organellar Genomes of White Spruce (Picea glauca): Assembly and Annotation.</title>
        <authorList>
            <person name="Jackman S.D."/>
            <person name="Warren R.L."/>
            <person name="Gibb E.A."/>
            <person name="Vandervalk B.P."/>
            <person name="Mohamadi H."/>
            <person name="Chu J."/>
            <person name="Raymond A."/>
            <person name="Pleasance S."/>
            <person name="Coope R."/>
            <person name="Wildung M.R."/>
            <person name="Ritland C.E."/>
            <person name="Bousquet J."/>
            <person name="Jones S.J."/>
            <person name="Bohlmann J."/>
            <person name="Birol I."/>
        </authorList>
    </citation>
    <scope>NUCLEOTIDE SEQUENCE [LARGE SCALE GENOMIC DNA]</scope>
    <source>
        <tissue evidence="1">Flushing bud</tissue>
    </source>
</reference>
<evidence type="ECO:0000313" key="1">
    <source>
        <dbReference type="EMBL" id="KUM46741.1"/>
    </source>
</evidence>
<dbReference type="AlphaFoldDB" id="A0A101LWR2"/>
<accession>A0A101LWR2</accession>
<sequence length="40" mass="4567">MDLRLAHSLVIGKRGQLQCLQQALPLPLRDQLQLELECIL</sequence>
<proteinExistence type="predicted"/>
<protein>
    <submittedName>
        <fullName evidence="1">Uncharacterized protein</fullName>
    </submittedName>
</protein>
<comment type="caution">
    <text evidence="1">The sequence shown here is derived from an EMBL/GenBank/DDBJ whole genome shotgun (WGS) entry which is preliminary data.</text>
</comment>